<dbReference type="Proteomes" id="UP000051952">
    <property type="component" value="Unassembled WGS sequence"/>
</dbReference>
<dbReference type="Gene3D" id="2.60.120.10">
    <property type="entry name" value="Jelly Rolls"/>
    <property type="match status" value="2"/>
</dbReference>
<evidence type="ECO:0000313" key="3">
    <source>
        <dbReference type="EMBL" id="CUE74920.1"/>
    </source>
</evidence>
<dbReference type="EMBL" id="CYKH01000170">
    <property type="protein sequence ID" value="CUE74920.1"/>
    <property type="molecule type" value="Genomic_DNA"/>
</dbReference>
<sequence length="570" mass="61660">MDVVVDDLEIPNERLAWMQASEDLRKPVYLRTESEVSRILTLFSRLHYVQHLSFQERFALTKVATFRTVSAGEVILTARGNVRLLKDDPLLANALRSGANNTNSAGGGLMAALNGGGGGGGGGVLDSNEASILGSPRIKTSTAKAELTAGSQTKIGLALQADEVHLESRPVPPHVFLVVFGTVGLRVETVNGRVQSALGKGDVIGNPLLEEALPPGSMYVALEPVELLSFTRAQFQELLAQVDAEELRLRVAFLKQLLVPILQPWCDDEITELAKKCYPLRLQSKELIVKEGSKADAMYFLQSGKLKVVREVDFAPTAPQQTSSGFGLTTTSSSSPLHQQQPQHQVRLLELATLQEGEFFGELALIRYRVDANRKTNLNKLLSKGNGSSGGGAGGDLSYGVTPSSTMRSRGGANNGAASRGSVMLGGKQKSTSSFGFDLPSHDDDDGYGSDESADDEARREISEYKDPLLRQATVYAHTPATVLVLPRRCFMDAFKGSALVRLREYAKGYPSQQDIRNHFIRQEKWDVFKTDLVQQVRGVGASTKGIPNSGSSSNRPPGGTTLPSPRRRV</sequence>
<feature type="region of interest" description="Disordered" evidence="1">
    <location>
        <begin position="540"/>
        <end position="570"/>
    </location>
</feature>
<dbReference type="PANTHER" id="PTHR23011">
    <property type="entry name" value="CYCLIC NUCLEOTIDE-BINDING DOMAIN CONTAINING PROTEIN"/>
    <property type="match status" value="1"/>
</dbReference>
<keyword evidence="4" id="KW-1185">Reference proteome</keyword>
<evidence type="ECO:0000256" key="1">
    <source>
        <dbReference type="SAM" id="MobiDB-lite"/>
    </source>
</evidence>
<feature type="compositionally biased region" description="Low complexity" evidence="1">
    <location>
        <begin position="408"/>
        <end position="422"/>
    </location>
</feature>
<feature type="domain" description="Cyclic nucleotide-binding" evidence="2">
    <location>
        <begin position="175"/>
        <end position="256"/>
    </location>
</feature>
<name>A0A0S4IPT7_BODSA</name>
<evidence type="ECO:0000259" key="2">
    <source>
        <dbReference type="PROSITE" id="PS50042"/>
    </source>
</evidence>
<feature type="compositionally biased region" description="Gly residues" evidence="1">
    <location>
        <begin position="387"/>
        <end position="397"/>
    </location>
</feature>
<feature type="compositionally biased region" description="Low complexity" evidence="1">
    <location>
        <begin position="546"/>
        <end position="560"/>
    </location>
</feature>
<feature type="compositionally biased region" description="Acidic residues" evidence="1">
    <location>
        <begin position="443"/>
        <end position="455"/>
    </location>
</feature>
<dbReference type="PROSITE" id="PS50042">
    <property type="entry name" value="CNMP_BINDING_3"/>
    <property type="match status" value="2"/>
</dbReference>
<dbReference type="InterPro" id="IPR014710">
    <property type="entry name" value="RmlC-like_jellyroll"/>
</dbReference>
<dbReference type="OrthoDB" id="417078at2759"/>
<accession>A0A0S4IPT7</accession>
<dbReference type="PANTHER" id="PTHR23011:SF28">
    <property type="entry name" value="CYCLIC NUCLEOTIDE-BINDING DOMAIN CONTAINING PROTEIN"/>
    <property type="match status" value="1"/>
</dbReference>
<dbReference type="OMA" id="AMYFIKE"/>
<evidence type="ECO:0000313" key="4">
    <source>
        <dbReference type="Proteomes" id="UP000051952"/>
    </source>
</evidence>
<feature type="region of interest" description="Disordered" evidence="1">
    <location>
        <begin position="319"/>
        <end position="341"/>
    </location>
</feature>
<proteinExistence type="predicted"/>
<organism evidence="3 4">
    <name type="scientific">Bodo saltans</name>
    <name type="common">Flagellated protozoan</name>
    <dbReference type="NCBI Taxonomy" id="75058"/>
    <lineage>
        <taxon>Eukaryota</taxon>
        <taxon>Discoba</taxon>
        <taxon>Euglenozoa</taxon>
        <taxon>Kinetoplastea</taxon>
        <taxon>Metakinetoplastina</taxon>
        <taxon>Eubodonida</taxon>
        <taxon>Bodonidae</taxon>
        <taxon>Bodo</taxon>
    </lineage>
</organism>
<feature type="compositionally biased region" description="Low complexity" evidence="1">
    <location>
        <begin position="320"/>
        <end position="341"/>
    </location>
</feature>
<dbReference type="InterPro" id="IPR000595">
    <property type="entry name" value="cNMP-bd_dom"/>
</dbReference>
<dbReference type="AlphaFoldDB" id="A0A0S4IPT7"/>
<dbReference type="CDD" id="cd00038">
    <property type="entry name" value="CAP_ED"/>
    <property type="match status" value="2"/>
</dbReference>
<feature type="region of interest" description="Disordered" evidence="1">
    <location>
        <begin position="382"/>
        <end position="459"/>
    </location>
</feature>
<protein>
    <submittedName>
        <fullName evidence="3">Cyclic nucleotide-binding protein, putative</fullName>
    </submittedName>
</protein>
<feature type="domain" description="Cyclic nucleotide-binding" evidence="2">
    <location>
        <begin position="261"/>
        <end position="378"/>
    </location>
</feature>
<dbReference type="VEuPathDB" id="TriTrypDB:BSAL_55885"/>
<reference evidence="4" key="1">
    <citation type="submission" date="2015-09" db="EMBL/GenBank/DDBJ databases">
        <authorList>
            <consortium name="Pathogen Informatics"/>
        </authorList>
    </citation>
    <scope>NUCLEOTIDE SEQUENCE [LARGE SCALE GENOMIC DNA]</scope>
    <source>
        <strain evidence="4">Lake Konstanz</strain>
    </source>
</reference>
<dbReference type="InterPro" id="IPR018490">
    <property type="entry name" value="cNMP-bd_dom_sf"/>
</dbReference>
<dbReference type="SUPFAM" id="SSF51206">
    <property type="entry name" value="cAMP-binding domain-like"/>
    <property type="match status" value="2"/>
</dbReference>
<gene>
    <name evidence="3" type="ORF">BSAL_55885</name>
</gene>